<protein>
    <submittedName>
        <fullName evidence="1">Uncharacterized protein</fullName>
    </submittedName>
</protein>
<name>A0A330LPJ3_9GAMM</name>
<keyword evidence="2" id="KW-1185">Reference proteome</keyword>
<gene>
    <name evidence="1" type="ORF">MORIYA_2145</name>
</gene>
<dbReference type="AlphaFoldDB" id="A0A330LPJ3"/>
<evidence type="ECO:0000313" key="1">
    <source>
        <dbReference type="EMBL" id="SQD78623.1"/>
    </source>
</evidence>
<dbReference type="Proteomes" id="UP000250163">
    <property type="component" value="Chromosome MORIYA"/>
</dbReference>
<organism evidence="1 2">
    <name type="scientific">Moritella yayanosii</name>
    <dbReference type="NCBI Taxonomy" id="69539"/>
    <lineage>
        <taxon>Bacteria</taxon>
        <taxon>Pseudomonadati</taxon>
        <taxon>Pseudomonadota</taxon>
        <taxon>Gammaproteobacteria</taxon>
        <taxon>Alteromonadales</taxon>
        <taxon>Moritellaceae</taxon>
        <taxon>Moritella</taxon>
    </lineage>
</organism>
<evidence type="ECO:0000313" key="2">
    <source>
        <dbReference type="Proteomes" id="UP000250163"/>
    </source>
</evidence>
<proteinExistence type="predicted"/>
<dbReference type="KEGG" id="mya:MORIYA_2145"/>
<reference evidence="2" key="1">
    <citation type="submission" date="2018-05" db="EMBL/GenBank/DDBJ databases">
        <authorList>
            <person name="Cea G.-C."/>
            <person name="William W."/>
        </authorList>
    </citation>
    <scope>NUCLEOTIDE SEQUENCE [LARGE SCALE GENOMIC DNA]</scope>
    <source>
        <strain evidence="2">DB21MT 5</strain>
    </source>
</reference>
<dbReference type="EMBL" id="LS483250">
    <property type="protein sequence ID" value="SQD78623.1"/>
    <property type="molecule type" value="Genomic_DNA"/>
</dbReference>
<sequence>MISLLVSSLNCLVFNRLLNKYVKYPLMGNFLIVQELERL</sequence>
<accession>A0A330LPJ3</accession>